<dbReference type="PROSITE" id="PS50106">
    <property type="entry name" value="PDZ"/>
    <property type="match status" value="1"/>
</dbReference>
<dbReference type="InterPro" id="IPR050604">
    <property type="entry name" value="PDZ-LIM_domain"/>
</dbReference>
<dbReference type="Gene3D" id="2.30.42.10">
    <property type="match status" value="1"/>
</dbReference>
<dbReference type="EMBL" id="JAKROA010000001">
    <property type="protein sequence ID" value="KAL5111692.1"/>
    <property type="molecule type" value="Genomic_DNA"/>
</dbReference>
<evidence type="ECO:0000256" key="4">
    <source>
        <dbReference type="SAM" id="Coils"/>
    </source>
</evidence>
<feature type="compositionally biased region" description="Polar residues" evidence="5">
    <location>
        <begin position="1039"/>
        <end position="1054"/>
    </location>
</feature>
<evidence type="ECO:0000256" key="2">
    <source>
        <dbReference type="ARBA" id="ARBA00022490"/>
    </source>
</evidence>
<feature type="region of interest" description="Disordered" evidence="5">
    <location>
        <begin position="1155"/>
        <end position="1181"/>
    </location>
</feature>
<feature type="region of interest" description="Disordered" evidence="5">
    <location>
        <begin position="613"/>
        <end position="759"/>
    </location>
</feature>
<evidence type="ECO:0000256" key="3">
    <source>
        <dbReference type="ARBA" id="ARBA00023038"/>
    </source>
</evidence>
<comment type="subcellular location">
    <subcellularLocation>
        <location evidence="1">Cytoplasm</location>
    </subcellularLocation>
</comment>
<name>A0ABR4QQ59_9CEST</name>
<feature type="region of interest" description="Disordered" evidence="5">
    <location>
        <begin position="1260"/>
        <end position="1287"/>
    </location>
</feature>
<evidence type="ECO:0000313" key="8">
    <source>
        <dbReference type="Proteomes" id="UP001651158"/>
    </source>
</evidence>
<feature type="compositionally biased region" description="Low complexity" evidence="5">
    <location>
        <begin position="533"/>
        <end position="543"/>
    </location>
</feature>
<dbReference type="PANTHER" id="PTHR24214:SF38">
    <property type="entry name" value="PDZ AND LIM DOMAIN PROTEIN ZASP-RELATED"/>
    <property type="match status" value="1"/>
</dbReference>
<dbReference type="SMART" id="SM00228">
    <property type="entry name" value="PDZ"/>
    <property type="match status" value="1"/>
</dbReference>
<comment type="caution">
    <text evidence="7">The sequence shown here is derived from an EMBL/GenBank/DDBJ whole genome shotgun (WGS) entry which is preliminary data.</text>
</comment>
<feature type="compositionally biased region" description="Polar residues" evidence="5">
    <location>
        <begin position="1195"/>
        <end position="1205"/>
    </location>
</feature>
<feature type="compositionally biased region" description="Basic and acidic residues" evidence="5">
    <location>
        <begin position="855"/>
        <end position="866"/>
    </location>
</feature>
<dbReference type="Proteomes" id="UP001651158">
    <property type="component" value="Unassembled WGS sequence"/>
</dbReference>
<evidence type="ECO:0000313" key="7">
    <source>
        <dbReference type="EMBL" id="KAL5111692.1"/>
    </source>
</evidence>
<feature type="coiled-coil region" evidence="4">
    <location>
        <begin position="2"/>
        <end position="33"/>
    </location>
</feature>
<evidence type="ECO:0000256" key="1">
    <source>
        <dbReference type="ARBA" id="ARBA00004496"/>
    </source>
</evidence>
<keyword evidence="8" id="KW-1185">Reference proteome</keyword>
<accession>A0ABR4QQ59</accession>
<dbReference type="InterPro" id="IPR036034">
    <property type="entry name" value="PDZ_sf"/>
</dbReference>
<evidence type="ECO:0000259" key="6">
    <source>
        <dbReference type="PROSITE" id="PS50106"/>
    </source>
</evidence>
<keyword evidence="2" id="KW-0963">Cytoplasm</keyword>
<feature type="compositionally biased region" description="Basic and acidic residues" evidence="5">
    <location>
        <begin position="716"/>
        <end position="729"/>
    </location>
</feature>
<feature type="region of interest" description="Disordered" evidence="5">
    <location>
        <begin position="533"/>
        <end position="552"/>
    </location>
</feature>
<reference evidence="7 8" key="1">
    <citation type="journal article" date="2022" name="Front. Cell. Infect. Microbiol.">
        <title>The Genomes of Two Strains of Taenia crassiceps the Animal Model for the Study of Human Cysticercosis.</title>
        <authorList>
            <person name="Bobes R.J."/>
            <person name="Estrada K."/>
            <person name="Rios-Valencia D.G."/>
            <person name="Calderon-Gallegos A."/>
            <person name="de la Torre P."/>
            <person name="Carrero J.C."/>
            <person name="Sanchez-Flores A."/>
            <person name="Laclette J.P."/>
        </authorList>
    </citation>
    <scope>NUCLEOTIDE SEQUENCE [LARGE SCALE GENOMIC DNA]</scope>
    <source>
        <strain evidence="7">WFUcys</strain>
    </source>
</reference>
<sequence>MIVKLNQHAQHLKERNEAAKLDYEHQIESLKNSSNMMSESLIKLQAKYKKWRSRCHVSDVHTHSVGTYCNYPVEGSGACEVAPVVSVASLKLSDEIKSHILEKTLEINEQRAQLGSLELHFREQIQKVEQQLQEVIALKHVQDKEIISLRQKENWRPATRNFRLQWSPPKPHIPTNEVSTQVHLKRDVQCASTMTNFRNSDPSKLDIIITRLENEIFQKNDRIREMEEAYAAALRLIEELKVAIEENKAALAHKCGELEQEKLRLRPRERHDFQSKACQSEPVGYCDRGIYCKPVQTQAAECQVPEVFMDSSMDNVPSFLAEALTVLNEGRYLVSPTIKKGVELTIDTATELRRESHTMPSDTSGLDNGFHLATQTEVNVSVDIVDASHESGTNVQALLEDWNSTENQWISQLRSSSTHSSPTRMPVVRAKQVDSMVGNTEGVPAVAVVTVPVTTVAATVPTSGVVFDTPLWLPNKECDFEPTYRNTTNLDQCEVGVPTSANSTPADFSNVAQTNAQGALEETPPLFGGAMRSSRFAPSSASANEGAWNGSISPSKGRDNFFGLGIWNDDDVEQLAVHFLATEREHSTSLEAAIERHLEGLRLDVISSSLPLVPSADSEEDAKESRQVESEDKIDCNEVVKSSDNADEEIAASDNEAKEKEEGKNEGESDDKELVIEYTVEVNQIEDKPNAKADNSVSSEVEASKNREATPTPESVKVEDHASEPKESPIETPKIPVSRASEALPLPQPPSNSEVVEEVTRSVKEQVAIFSNLNLQKNHGAPKPCAASAFEIDHSNQNDVSNNSKLPTLSIQAPGVTAVYKNVSPKPFVPLETDLTEQTDRQPTEHQPNQPDSTIFERPRPLDRPSEPPPQPKKLIFKAVTSTSPMTFCVPFGGGSQSVKSTESPVKVVSPSQYLGPEVVAQTSRPPMMIRLRRPGPEAPWGFAVFGGADYGCPPFISRVTLHSIAARAGLEVGDIVVSVCDAPVQEKEHSQIKAEILRAGNELDFLVIKQGIDKEILAQRVPHLLRTPAPGVAHTGQPLRTTGTWTSAASPTYTDKATRTRTFRLLDEHLNAMSVQPPPLKPTTSHPARVLSPIQSYHFESAPRSNYTMGRSHRTTKLSNYGRTNQTVYSSIYSPSMSHGLYAQSYQPISVSEMNTNRSPLASPAGLPQGSEGWRNASPTRVSYGSVAPLSCPGTWSSSTNQQKGYHESRSTAERSSIDDPGLMTQYYGTQQTCYAKYQPQSQHHQQRMLHQESGYQSNSEWRGVSPQQSVPTSRLVYRPPGTNFATNREAKDQFRQYQHGQNFILGSNNQGQERWATAGSVQTYNTGWM</sequence>
<evidence type="ECO:0000256" key="5">
    <source>
        <dbReference type="SAM" id="MobiDB-lite"/>
    </source>
</evidence>
<organism evidence="7 8">
    <name type="scientific">Taenia crassiceps</name>
    <dbReference type="NCBI Taxonomy" id="6207"/>
    <lineage>
        <taxon>Eukaryota</taxon>
        <taxon>Metazoa</taxon>
        <taxon>Spiralia</taxon>
        <taxon>Lophotrochozoa</taxon>
        <taxon>Platyhelminthes</taxon>
        <taxon>Cestoda</taxon>
        <taxon>Eucestoda</taxon>
        <taxon>Cyclophyllidea</taxon>
        <taxon>Taeniidae</taxon>
        <taxon>Taenia</taxon>
    </lineage>
</organism>
<feature type="domain" description="PDZ" evidence="6">
    <location>
        <begin position="929"/>
        <end position="1012"/>
    </location>
</feature>
<feature type="coiled-coil region" evidence="4">
    <location>
        <begin position="209"/>
        <end position="261"/>
    </location>
</feature>
<feature type="region of interest" description="Disordered" evidence="5">
    <location>
        <begin position="1194"/>
        <end position="1224"/>
    </location>
</feature>
<feature type="region of interest" description="Disordered" evidence="5">
    <location>
        <begin position="1029"/>
        <end position="1054"/>
    </location>
</feature>
<proteinExistence type="predicted"/>
<dbReference type="InterPro" id="IPR001478">
    <property type="entry name" value="PDZ"/>
</dbReference>
<feature type="region of interest" description="Disordered" evidence="5">
    <location>
        <begin position="837"/>
        <end position="873"/>
    </location>
</feature>
<keyword evidence="3" id="KW-0440">LIM domain</keyword>
<feature type="compositionally biased region" description="Polar residues" evidence="5">
    <location>
        <begin position="1260"/>
        <end position="1274"/>
    </location>
</feature>
<feature type="compositionally biased region" description="Basic and acidic residues" evidence="5">
    <location>
        <begin position="623"/>
        <end position="638"/>
    </location>
</feature>
<gene>
    <name evidence="7" type="ORF">TcWFU_003070</name>
</gene>
<feature type="compositionally biased region" description="Basic and acidic residues" evidence="5">
    <location>
        <begin position="1206"/>
        <end position="1219"/>
    </location>
</feature>
<keyword evidence="3" id="KW-0479">Metal-binding</keyword>
<protein>
    <recommendedName>
        <fullName evidence="6">PDZ domain-containing protein</fullName>
    </recommendedName>
</protein>
<dbReference type="Pfam" id="PF00595">
    <property type="entry name" value="PDZ"/>
    <property type="match status" value="1"/>
</dbReference>
<keyword evidence="3" id="KW-0862">Zinc</keyword>
<feature type="compositionally biased region" description="Basic and acidic residues" evidence="5">
    <location>
        <begin position="655"/>
        <end position="675"/>
    </location>
</feature>
<dbReference type="PANTHER" id="PTHR24214">
    <property type="entry name" value="PDZ AND LIM DOMAIN PROTEIN ZASP"/>
    <property type="match status" value="1"/>
</dbReference>
<dbReference type="SUPFAM" id="SSF50156">
    <property type="entry name" value="PDZ domain-like"/>
    <property type="match status" value="1"/>
</dbReference>
<keyword evidence="4" id="KW-0175">Coiled coil</keyword>